<evidence type="ECO:0000313" key="1">
    <source>
        <dbReference type="EMBL" id="PWN48555.1"/>
    </source>
</evidence>
<accession>A0ACD0NS35</accession>
<protein>
    <submittedName>
        <fullName evidence="1">Uncharacterized protein</fullName>
    </submittedName>
</protein>
<feature type="non-terminal residue" evidence="1">
    <location>
        <position position="260"/>
    </location>
</feature>
<proteinExistence type="predicted"/>
<name>A0ACD0NS35_9BASI</name>
<gene>
    <name evidence="1" type="ORF">IE53DRAFT_304675</name>
</gene>
<sequence length="260" mass="28711">LSLFQTTLAQVGQPCSQSNNRLTFDTNQFRSDCGYTAWCDTDGICKPNGCRKDDFPFGYRSRKDWPPLCPRGQVCPDELSACVPQQALGQACQLNRDDQCQPSYSTSPKIKSICLKFQCQLTNSTLGSPCTIENTVYTVFVGVARSYAEIISRDNCLADLYCDAGSSTCLTKKPDGQSCSAHKECESGYCRDDSLPVGSAINNDATGRCDMALSVVRRPPIWKYIVVVVGILAGCSASCFALLELHARGRRKRRMELREY</sequence>
<keyword evidence="2" id="KW-1185">Reference proteome</keyword>
<evidence type="ECO:0000313" key="2">
    <source>
        <dbReference type="Proteomes" id="UP000245626"/>
    </source>
</evidence>
<reference evidence="1 2" key="1">
    <citation type="journal article" date="2018" name="Mol. Biol. Evol.">
        <title>Broad Genomic Sampling Reveals a Smut Pathogenic Ancestry of the Fungal Clade Ustilaginomycotina.</title>
        <authorList>
            <person name="Kijpornyongpan T."/>
            <person name="Mondo S.J."/>
            <person name="Barry K."/>
            <person name="Sandor L."/>
            <person name="Lee J."/>
            <person name="Lipzen A."/>
            <person name="Pangilinan J."/>
            <person name="LaButti K."/>
            <person name="Hainaut M."/>
            <person name="Henrissat B."/>
            <person name="Grigoriev I.V."/>
            <person name="Spatafora J.W."/>
            <person name="Aime M.C."/>
        </authorList>
    </citation>
    <scope>NUCLEOTIDE SEQUENCE [LARGE SCALE GENOMIC DNA]</scope>
    <source>
        <strain evidence="1 2">SA 807</strain>
    </source>
</reference>
<dbReference type="Proteomes" id="UP000245626">
    <property type="component" value="Unassembled WGS sequence"/>
</dbReference>
<feature type="non-terminal residue" evidence="1">
    <location>
        <position position="1"/>
    </location>
</feature>
<organism evidence="1 2">
    <name type="scientific">Violaceomyces palustris</name>
    <dbReference type="NCBI Taxonomy" id="1673888"/>
    <lineage>
        <taxon>Eukaryota</taxon>
        <taxon>Fungi</taxon>
        <taxon>Dikarya</taxon>
        <taxon>Basidiomycota</taxon>
        <taxon>Ustilaginomycotina</taxon>
        <taxon>Ustilaginomycetes</taxon>
        <taxon>Violaceomycetales</taxon>
        <taxon>Violaceomycetaceae</taxon>
        <taxon>Violaceomyces</taxon>
    </lineage>
</organism>
<dbReference type="EMBL" id="KZ820182">
    <property type="protein sequence ID" value="PWN48555.1"/>
    <property type="molecule type" value="Genomic_DNA"/>
</dbReference>